<comment type="similarity">
    <text evidence="1">Belongs to the helicase family.</text>
</comment>
<dbReference type="InterPro" id="IPR027417">
    <property type="entry name" value="P-loop_NTPase"/>
</dbReference>
<dbReference type="PANTHER" id="PTHR47642">
    <property type="entry name" value="ATP-DEPENDENT DNA HELICASE"/>
    <property type="match status" value="1"/>
</dbReference>
<dbReference type="EMBL" id="LCWV01000052">
    <property type="protein sequence ID" value="PWI64607.1"/>
    <property type="molecule type" value="Genomic_DNA"/>
</dbReference>
<keyword evidence="1" id="KW-0347">Helicase</keyword>
<reference evidence="6 7" key="1">
    <citation type="journal article" date="2016" name="Front. Microbiol.">
        <title>Genome and transcriptome sequences reveal the specific parasitism of the nematophagous Purpureocillium lilacinum 36-1.</title>
        <authorList>
            <person name="Xie J."/>
            <person name="Li S."/>
            <person name="Mo C."/>
            <person name="Xiao X."/>
            <person name="Peng D."/>
            <person name="Wang G."/>
            <person name="Xiao Y."/>
        </authorList>
    </citation>
    <scope>NUCLEOTIDE SEQUENCE [LARGE SCALE GENOMIC DNA]</scope>
    <source>
        <strain evidence="6 7">36-1</strain>
    </source>
</reference>
<dbReference type="GO" id="GO:0016887">
    <property type="term" value="F:ATP hydrolysis activity"/>
    <property type="evidence" value="ECO:0007669"/>
    <property type="project" value="RHEA"/>
</dbReference>
<dbReference type="GO" id="GO:0043139">
    <property type="term" value="F:5'-3' DNA helicase activity"/>
    <property type="evidence" value="ECO:0007669"/>
    <property type="project" value="UniProtKB-EC"/>
</dbReference>
<feature type="compositionally biased region" description="Polar residues" evidence="2">
    <location>
        <begin position="494"/>
        <end position="506"/>
    </location>
</feature>
<dbReference type="EC" id="5.6.2.3" evidence="1"/>
<keyword evidence="1" id="KW-0227">DNA damage</keyword>
<dbReference type="Proteomes" id="UP000245956">
    <property type="component" value="Unassembled WGS sequence"/>
</dbReference>
<dbReference type="GO" id="GO:0000723">
    <property type="term" value="P:telomere maintenance"/>
    <property type="evidence" value="ECO:0007669"/>
    <property type="project" value="InterPro"/>
</dbReference>
<comment type="catalytic activity">
    <reaction evidence="1">
        <text>ATP + H2O = ADP + phosphate + H(+)</text>
        <dbReference type="Rhea" id="RHEA:13065"/>
        <dbReference type="ChEBI" id="CHEBI:15377"/>
        <dbReference type="ChEBI" id="CHEBI:15378"/>
        <dbReference type="ChEBI" id="CHEBI:30616"/>
        <dbReference type="ChEBI" id="CHEBI:43474"/>
        <dbReference type="ChEBI" id="CHEBI:456216"/>
        <dbReference type="EC" id="5.6.2.3"/>
    </reaction>
</comment>
<comment type="cofactor">
    <cofactor evidence="1">
        <name>Mg(2+)</name>
        <dbReference type="ChEBI" id="CHEBI:18420"/>
    </cofactor>
</comment>
<comment type="caution">
    <text evidence="6">The sequence shown here is derived from an EMBL/GenBank/DDBJ whole genome shotgun (WGS) entry which is preliminary data.</text>
</comment>
<feature type="region of interest" description="Disordered" evidence="2">
    <location>
        <begin position="861"/>
        <end position="882"/>
    </location>
</feature>
<dbReference type="SUPFAM" id="SSF52540">
    <property type="entry name" value="P-loop containing nucleoside triphosphate hydrolases"/>
    <property type="match status" value="2"/>
</dbReference>
<evidence type="ECO:0000259" key="5">
    <source>
        <dbReference type="Pfam" id="PF20209"/>
    </source>
</evidence>
<feature type="region of interest" description="Disordered" evidence="2">
    <location>
        <begin position="488"/>
        <end position="534"/>
    </location>
</feature>
<proteinExistence type="inferred from homology"/>
<dbReference type="InterPro" id="IPR046700">
    <property type="entry name" value="DUF6570"/>
</dbReference>
<keyword evidence="1" id="KW-0378">Hydrolase</keyword>
<keyword evidence="1" id="KW-0234">DNA repair</keyword>
<evidence type="ECO:0000313" key="6">
    <source>
        <dbReference type="EMBL" id="PWI64607.1"/>
    </source>
</evidence>
<dbReference type="InterPro" id="IPR025476">
    <property type="entry name" value="Helitron_helicase-like"/>
</dbReference>
<feature type="region of interest" description="Disordered" evidence="2">
    <location>
        <begin position="22"/>
        <end position="45"/>
    </location>
</feature>
<accession>A0A2U3DQS4</accession>
<feature type="region of interest" description="Disordered" evidence="2">
    <location>
        <begin position="350"/>
        <end position="441"/>
    </location>
</feature>
<evidence type="ECO:0000259" key="3">
    <source>
        <dbReference type="Pfam" id="PF05970"/>
    </source>
</evidence>
<evidence type="ECO:0000256" key="2">
    <source>
        <dbReference type="SAM" id="MobiDB-lite"/>
    </source>
</evidence>
<dbReference type="Pfam" id="PF14214">
    <property type="entry name" value="Helitron_like_N"/>
    <property type="match status" value="1"/>
</dbReference>
<keyword evidence="1" id="KW-0067">ATP-binding</keyword>
<evidence type="ECO:0000259" key="4">
    <source>
        <dbReference type="Pfam" id="PF14214"/>
    </source>
</evidence>
<name>A0A2U3DQS4_PURLI</name>
<keyword evidence="1" id="KW-0233">DNA recombination</keyword>
<dbReference type="InterPro" id="IPR010285">
    <property type="entry name" value="DNA_helicase_pif1-like_DEAD"/>
</dbReference>
<evidence type="ECO:0000313" key="7">
    <source>
        <dbReference type="Proteomes" id="UP000245956"/>
    </source>
</evidence>
<dbReference type="Pfam" id="PF05970">
    <property type="entry name" value="PIF1"/>
    <property type="match status" value="1"/>
</dbReference>
<dbReference type="Gene3D" id="3.40.50.300">
    <property type="entry name" value="P-loop containing nucleotide triphosphate hydrolases"/>
    <property type="match status" value="1"/>
</dbReference>
<keyword evidence="1" id="KW-0547">Nucleotide-binding</keyword>
<dbReference type="GO" id="GO:0006310">
    <property type="term" value="P:DNA recombination"/>
    <property type="evidence" value="ECO:0007669"/>
    <property type="project" value="UniProtKB-KW"/>
</dbReference>
<dbReference type="Pfam" id="PF20209">
    <property type="entry name" value="DUF6570"/>
    <property type="match status" value="1"/>
</dbReference>
<feature type="compositionally biased region" description="Acidic residues" evidence="2">
    <location>
        <begin position="869"/>
        <end position="880"/>
    </location>
</feature>
<feature type="domain" description="Helitron helicase-like" evidence="4">
    <location>
        <begin position="1017"/>
        <end position="1234"/>
    </location>
</feature>
<organism evidence="6 7">
    <name type="scientific">Purpureocillium lilacinum</name>
    <name type="common">Paecilomyces lilacinus</name>
    <dbReference type="NCBI Taxonomy" id="33203"/>
    <lineage>
        <taxon>Eukaryota</taxon>
        <taxon>Fungi</taxon>
        <taxon>Dikarya</taxon>
        <taxon>Ascomycota</taxon>
        <taxon>Pezizomycotina</taxon>
        <taxon>Sordariomycetes</taxon>
        <taxon>Hypocreomycetidae</taxon>
        <taxon>Hypocreales</taxon>
        <taxon>Ophiocordycipitaceae</taxon>
        <taxon>Purpureocillium</taxon>
    </lineage>
</organism>
<evidence type="ECO:0000256" key="1">
    <source>
        <dbReference type="RuleBase" id="RU363044"/>
    </source>
</evidence>
<dbReference type="GO" id="GO:0006281">
    <property type="term" value="P:DNA repair"/>
    <property type="evidence" value="ECO:0007669"/>
    <property type="project" value="UniProtKB-KW"/>
</dbReference>
<protein>
    <recommendedName>
        <fullName evidence="1">ATP-dependent DNA helicase</fullName>
        <ecNumber evidence="1">5.6.2.3</ecNumber>
    </recommendedName>
</protein>
<feature type="domain" description="DUF6570" evidence="5">
    <location>
        <begin position="672"/>
        <end position="795"/>
    </location>
</feature>
<dbReference type="GO" id="GO:0005524">
    <property type="term" value="F:ATP binding"/>
    <property type="evidence" value="ECO:0007669"/>
    <property type="project" value="UniProtKB-KW"/>
</dbReference>
<feature type="domain" description="DNA helicase Pif1-like DEAD-box helicase" evidence="3">
    <location>
        <begin position="1899"/>
        <end position="2045"/>
    </location>
</feature>
<dbReference type="InterPro" id="IPR051055">
    <property type="entry name" value="PIF1_helicase"/>
</dbReference>
<sequence length="2411" mass="267048">MPPTGASSKPGPIRITGLLPVSVMDREPQTLLPKRPGGGSSQYSQAHIYGRGHVSAPLQEEQLESGVGRFQEAASGPLSSTWRSREIPQEMGTRGPLRQESWANQPNSFRRIEPNGPLASQQYRSISFRDETSAVVRAFGGTQCSYEQPGAGGEPSNAHIRREEAPTSIVMPRVAGSTRTRDSFRRIEPKGWVEGSQKPWRALMPSPRISFHDETRALKQAYGVTQDTTPFQDETRVTAEAYGNEQLPLPVPASAGPHGKLVQAMLPFTVSKPFKVSPAVAKPCVAPRGRPRTRMSRQSWLGETTKTNLRHIRPKQTVLAESRENRVSDATGGPLPAFAAVTASTQVGGTVTGATHVPGHGGSETGRDAETPPRPPALTNSWRSIRPKESHTEQHSAAPADGATGHAESVRVDLSLSGDRCATARPTDLNGDAGSPKSAERAETTMDLEIGNAVNNVRLRPVRPREVRDGGEGANATDLLTARFAGEQAVGRSQRPQQIEIQSTMPSAPRKRSRRSEKSQAQTKRVRPNTRGVRTLHEQQDDLATVMQALEDEHAVKERLSNEQTWCTPISDERKVSTVRALYRAFHDSTTLPIQTCTVCYRKRSENELHMLAWDKWVLSSSCAGGRPVFNCSRCFPERVPVLICAECSRYLRRGCLSPAAQLHSRLACEHAFPEELKGLTPVEEKLISLNSCYGFLTRCSVNGNKQGTHYPKHVKGHITVFPNNVQELVSKVLPHPLLQAMDEIHVSWHGVEKPAPSDLSSLLAVRRPVVERALLWLKRNNPHYADIEINTAEMESWGNSAHGVPSLVYDRLERNEPSAWEKTRTAHIVPPAERAMDDEEAIEIDELLDLLNQGQNAPCRQAERMEEGAEGADENDFDEHDSARSTINEVVCSGMFALDGAPDVPDEEKLRFACEAVRRGSTDDRPGPRAWIGRSAEAGTIDDGYEPYIQVCRGADFADSFDASFFPKTFPTLFPFGFGGPRLVEEASAQPASGSGNGSDALQNLLSSRNMSLRTWTEAVLRRHGGRFATHHVFAFLVFNMGVRSGNRRVSMLSVTRKNFPKVERVVRSLTVDRLAIARAELERSGKTADSDVNELLRSLSLYGYRQPMSRELRLSMRHKIQALIVRYGVPAIWFTINPNDITNPVKLRLAAYRTRNAGEAERFLRDLDKAFKRVRLSISDPMSSAIFFHREISMFFEHYVKVGEESVFGRISQYYGAVETNERGALHVHGLLWLQGNAHLSSMLADVDVGDAAAYNERIVQYIDSVFCEELDQEGYCAAGAERSVTTDISPLMDHDGQFSAAFEEEANFCAGATQIHTHSPTCLKYSVGKKGPKGGLCRFKAPWRLVEKTSLTPDGVLQIRRTHPMVNRWNKAMAVGFGIITTFLEDPTWKRAAAAAELLPVISGDDQLAGEDRRAGDGAPAGNTSTNNKTRRFLMRVANRVFTERPLSQVEVIAHLLRYPSEFTNTCAWAYLNASVLYWYIFHRWDRLREESSAAAEEEPSEEAVIVEESGHRISFLDAYDHRGDAFRNVCLYDYVSVVRLQRISTHGRPGKWGEVPFESSWLPGRDWIQVLRRPRKHATVCLDGYLSKDFEQDEDGACHRRAAVQHLGLFVPWQKFLGATSGDVNETWMRALASLPPRIICLVENVQLLRRSAEDAKRDAKQWAASSGDGDLAQGFGEEEGLGRADEDAESMFRSDEIGNATRLIDVFRSAAGLSQVTAGSQELKGMTNRLCRFQESALSSKAELEAARITAHGDRYITLPEEVFSEAAVPGQNQVRAIKSQQICASRERVNMIQGIQNMTDAAGTDRFEQGQDGPTASGKGGMHRELADVEPVGEADTASVQVCLGPSTSFVAAGRNLAAQLTLNKKQAIAFLIICRQLDMMRQNEGREVRQLCQFVGGEGGTGKSRIISALVKLFAARGASSRLLITATSGTAAARINGITIHSACGFSKDAAANMRKDLDGVRLPKQAGRFVNGQSRMNWQEKDMLVIDEVSMLGARTLHAVNEQLCRLRGSQEDFGGIPIVLFCGDFHQFRPVQERSIVLPSVAISWDAGNSFTAEQRHQHDKAHALWRRFGTVVMLDEQMRAAGDADLQRLLKRIRNGVQDQADLDSLNARCYQEGRRIPWETGITVVTPLNRNRWNLNMEASVAFQKQQRDIMRIFISEHKWKGCLPTEEEAVMILNHGDDSATPVPAIFMFVPGMKVVVNHNTHQGLKLVNGAAYRAVETILDKSYPGYRVSADIVIHFGPPAGLILASETTKELQFVGMPPGTILLTPMSIVIPCQRKRPWQQNDISRKGLPCAAAFACTDYKVQGGTLERVALELRGTRTTSIGGQTVASPCDPYSLYVQLSRCPTLDRIMLVSKVRDRDFIGNRVPEEMREAQDRLEKLSERTVQEAMRWFAEGEPG</sequence>
<gene>
    <name evidence="6" type="ORF">PCL_09501</name>
</gene>